<feature type="non-terminal residue" evidence="1">
    <location>
        <position position="57"/>
    </location>
</feature>
<keyword evidence="2" id="KW-1185">Reference proteome</keyword>
<evidence type="ECO:0000313" key="2">
    <source>
        <dbReference type="Proteomes" id="UP000789366"/>
    </source>
</evidence>
<evidence type="ECO:0000313" key="1">
    <source>
        <dbReference type="EMBL" id="CAG8792728.1"/>
    </source>
</evidence>
<comment type="caution">
    <text evidence="1">The sequence shown here is derived from an EMBL/GenBank/DDBJ whole genome shotgun (WGS) entry which is preliminary data.</text>
</comment>
<protein>
    <submittedName>
        <fullName evidence="1">7800_t:CDS:1</fullName>
    </submittedName>
</protein>
<organism evidence="1 2">
    <name type="scientific">Cetraspora pellucida</name>
    <dbReference type="NCBI Taxonomy" id="1433469"/>
    <lineage>
        <taxon>Eukaryota</taxon>
        <taxon>Fungi</taxon>
        <taxon>Fungi incertae sedis</taxon>
        <taxon>Mucoromycota</taxon>
        <taxon>Glomeromycotina</taxon>
        <taxon>Glomeromycetes</taxon>
        <taxon>Diversisporales</taxon>
        <taxon>Gigasporaceae</taxon>
        <taxon>Cetraspora</taxon>
    </lineage>
</organism>
<gene>
    <name evidence="1" type="ORF">SPELUC_LOCUS17372</name>
</gene>
<reference evidence="1" key="1">
    <citation type="submission" date="2021-06" db="EMBL/GenBank/DDBJ databases">
        <authorList>
            <person name="Kallberg Y."/>
            <person name="Tangrot J."/>
            <person name="Rosling A."/>
        </authorList>
    </citation>
    <scope>NUCLEOTIDE SEQUENCE</scope>
    <source>
        <strain evidence="1">28 12/20/2015</strain>
    </source>
</reference>
<proteinExistence type="predicted"/>
<name>A0ACA9RH75_9GLOM</name>
<feature type="non-terminal residue" evidence="1">
    <location>
        <position position="1"/>
    </location>
</feature>
<dbReference type="EMBL" id="CAJVPW010070789">
    <property type="protein sequence ID" value="CAG8792728.1"/>
    <property type="molecule type" value="Genomic_DNA"/>
</dbReference>
<accession>A0ACA9RH75</accession>
<sequence length="57" mass="6872">DAFNLDMCFYSDLFSKYKTYDNYYNENYKYFNENIENVSDSNVVETSFITSFITNDD</sequence>
<dbReference type="Proteomes" id="UP000789366">
    <property type="component" value="Unassembled WGS sequence"/>
</dbReference>